<dbReference type="Pfam" id="PF01261">
    <property type="entry name" value="AP_endonuc_2"/>
    <property type="match status" value="1"/>
</dbReference>
<accession>A0ABV7T2D1</accession>
<dbReference type="InterPro" id="IPR036237">
    <property type="entry name" value="Xyl_isomerase-like_sf"/>
</dbReference>
<feature type="domain" description="Xylose isomerase-like TIM barrel" evidence="1">
    <location>
        <begin position="95"/>
        <end position="243"/>
    </location>
</feature>
<dbReference type="RefSeq" id="WP_386362010.1">
    <property type="nucleotide sequence ID" value="NZ_JBHRXZ010000016.1"/>
</dbReference>
<evidence type="ECO:0000259" key="1">
    <source>
        <dbReference type="Pfam" id="PF01261"/>
    </source>
</evidence>
<keyword evidence="2" id="KW-0413">Isomerase</keyword>
<gene>
    <name evidence="2" type="ORF">ACFOMF_05485</name>
</gene>
<sequence length="271" mass="29032">MPRELSLAYLTTEQSPPQALQTAMRTGYSCAGIRLLPSSPGGQAYPLMNDPRQLRETLACQAGTGVRIADLEMIRLDEAFNLESYLRFLEVGGLLQARAVLVAGDDHDPSRLTANFAALCEAALPFGLTADLEFMPWTAVPDLASAWGIVEAANQPNSGVLIDAMHFARSNSTLQQLARIPFQHLHYAQLCDAPRAAPDTVEGLINAARCERLLPGEGGLALAELWSGLPAGLPVSVEVPNHAERARLGADGWAQRARLATLALLEDCIAA</sequence>
<dbReference type="InterPro" id="IPR050312">
    <property type="entry name" value="IolE/XylAMocC-like"/>
</dbReference>
<dbReference type="PANTHER" id="PTHR12110">
    <property type="entry name" value="HYDROXYPYRUVATE ISOMERASE"/>
    <property type="match status" value="1"/>
</dbReference>
<evidence type="ECO:0000313" key="3">
    <source>
        <dbReference type="Proteomes" id="UP001595630"/>
    </source>
</evidence>
<dbReference type="EMBL" id="JBHRXZ010000016">
    <property type="protein sequence ID" value="MFC3607228.1"/>
    <property type="molecule type" value="Genomic_DNA"/>
</dbReference>
<name>A0ABV7T2D1_9GAMM</name>
<proteinExistence type="predicted"/>
<dbReference type="SUPFAM" id="SSF51658">
    <property type="entry name" value="Xylose isomerase-like"/>
    <property type="match status" value="1"/>
</dbReference>
<comment type="caution">
    <text evidence="2">The sequence shown here is derived from an EMBL/GenBank/DDBJ whole genome shotgun (WGS) entry which is preliminary data.</text>
</comment>
<dbReference type="GO" id="GO:0016853">
    <property type="term" value="F:isomerase activity"/>
    <property type="evidence" value="ECO:0007669"/>
    <property type="project" value="UniProtKB-KW"/>
</dbReference>
<dbReference type="PANTHER" id="PTHR12110:SF48">
    <property type="entry name" value="BLL3656 PROTEIN"/>
    <property type="match status" value="1"/>
</dbReference>
<dbReference type="Proteomes" id="UP001595630">
    <property type="component" value="Unassembled WGS sequence"/>
</dbReference>
<keyword evidence="3" id="KW-1185">Reference proteome</keyword>
<reference evidence="3" key="1">
    <citation type="journal article" date="2019" name="Int. J. Syst. Evol. Microbiol.">
        <title>The Global Catalogue of Microorganisms (GCM) 10K type strain sequencing project: providing services to taxonomists for standard genome sequencing and annotation.</title>
        <authorList>
            <consortium name="The Broad Institute Genomics Platform"/>
            <consortium name="The Broad Institute Genome Sequencing Center for Infectious Disease"/>
            <person name="Wu L."/>
            <person name="Ma J."/>
        </authorList>
    </citation>
    <scope>NUCLEOTIDE SEQUENCE [LARGE SCALE GENOMIC DNA]</scope>
    <source>
        <strain evidence="3">KCTC 42447</strain>
    </source>
</reference>
<dbReference type="InterPro" id="IPR013022">
    <property type="entry name" value="Xyl_isomerase-like_TIM-brl"/>
</dbReference>
<protein>
    <submittedName>
        <fullName evidence="2">Sugar phosphate isomerase/epimerase family protein</fullName>
    </submittedName>
</protein>
<organism evidence="2 3">
    <name type="scientific">Stutzerimonas tarimensis</name>
    <dbReference type="NCBI Taxonomy" id="1507735"/>
    <lineage>
        <taxon>Bacteria</taxon>
        <taxon>Pseudomonadati</taxon>
        <taxon>Pseudomonadota</taxon>
        <taxon>Gammaproteobacteria</taxon>
        <taxon>Pseudomonadales</taxon>
        <taxon>Pseudomonadaceae</taxon>
        <taxon>Stutzerimonas</taxon>
    </lineage>
</organism>
<dbReference type="Gene3D" id="3.20.20.150">
    <property type="entry name" value="Divalent-metal-dependent TIM barrel enzymes"/>
    <property type="match status" value="1"/>
</dbReference>
<evidence type="ECO:0000313" key="2">
    <source>
        <dbReference type="EMBL" id="MFC3607228.1"/>
    </source>
</evidence>